<feature type="transmembrane region" description="Helical" evidence="5">
    <location>
        <begin position="6"/>
        <end position="27"/>
    </location>
</feature>
<keyword evidence="6" id="KW-0489">Methyltransferase</keyword>
<dbReference type="GO" id="GO:0004671">
    <property type="term" value="F:protein C-terminal S-isoprenylcysteine carboxyl O-methyltransferase activity"/>
    <property type="evidence" value="ECO:0007669"/>
    <property type="project" value="UniProtKB-EC"/>
</dbReference>
<dbReference type="EMBL" id="JBHTMK010000005">
    <property type="protein sequence ID" value="MFD1364429.1"/>
    <property type="molecule type" value="Genomic_DNA"/>
</dbReference>
<feature type="transmembrane region" description="Helical" evidence="5">
    <location>
        <begin position="84"/>
        <end position="104"/>
    </location>
</feature>
<evidence type="ECO:0000256" key="5">
    <source>
        <dbReference type="SAM" id="Phobius"/>
    </source>
</evidence>
<comment type="caution">
    <text evidence="6">The sequence shown here is derived from an EMBL/GenBank/DDBJ whole genome shotgun (WGS) entry which is preliminary data.</text>
</comment>
<evidence type="ECO:0000313" key="7">
    <source>
        <dbReference type="Proteomes" id="UP001597183"/>
    </source>
</evidence>
<keyword evidence="3 5" id="KW-1133">Transmembrane helix</keyword>
<dbReference type="EC" id="2.1.1.334" evidence="6"/>
<dbReference type="Proteomes" id="UP001597183">
    <property type="component" value="Unassembled WGS sequence"/>
</dbReference>
<evidence type="ECO:0000256" key="1">
    <source>
        <dbReference type="ARBA" id="ARBA00004127"/>
    </source>
</evidence>
<organism evidence="6 7">
    <name type="scientific">Actinoplanes sichuanensis</name>
    <dbReference type="NCBI Taxonomy" id="512349"/>
    <lineage>
        <taxon>Bacteria</taxon>
        <taxon>Bacillati</taxon>
        <taxon>Actinomycetota</taxon>
        <taxon>Actinomycetes</taxon>
        <taxon>Micromonosporales</taxon>
        <taxon>Micromonosporaceae</taxon>
        <taxon>Actinoplanes</taxon>
    </lineage>
</organism>
<accession>A0ABW4A1P8</accession>
<keyword evidence="2 5" id="KW-0812">Transmembrane</keyword>
<dbReference type="InterPro" id="IPR007318">
    <property type="entry name" value="Phopholipid_MeTrfase"/>
</dbReference>
<evidence type="ECO:0000256" key="4">
    <source>
        <dbReference type="ARBA" id="ARBA00023136"/>
    </source>
</evidence>
<reference evidence="7" key="1">
    <citation type="journal article" date="2019" name="Int. J. Syst. Evol. Microbiol.">
        <title>The Global Catalogue of Microorganisms (GCM) 10K type strain sequencing project: providing services to taxonomists for standard genome sequencing and annotation.</title>
        <authorList>
            <consortium name="The Broad Institute Genomics Platform"/>
            <consortium name="The Broad Institute Genome Sequencing Center for Infectious Disease"/>
            <person name="Wu L."/>
            <person name="Ma J."/>
        </authorList>
    </citation>
    <scope>NUCLEOTIDE SEQUENCE [LARGE SCALE GENOMIC DNA]</scope>
    <source>
        <strain evidence="7">CCM 7526</strain>
    </source>
</reference>
<sequence>MNPTTSAIVGLAVYLLGLAAAFGWQTFVHWRATGSTGYRGISGRLGSLHWWGGILFVIALILGAAAPVLTLTGTTIPGTPPSRGVLSAIGLVIAVAGIGFTLAAQRQMGTSWRIGVDAGERTSLVTDGLFAYVRNPIFTGMLTVTVGLFGMVPTVVTALALLCLFAAVQIQVRAVEEPYLVATHGPDYLHYASHAGRVLPRLGRLQPQPTRH</sequence>
<dbReference type="GO" id="GO:0032259">
    <property type="term" value="P:methylation"/>
    <property type="evidence" value="ECO:0007669"/>
    <property type="project" value="UniProtKB-KW"/>
</dbReference>
<feature type="transmembrane region" description="Helical" evidence="5">
    <location>
        <begin position="142"/>
        <end position="168"/>
    </location>
</feature>
<dbReference type="Gene3D" id="1.20.120.1630">
    <property type="match status" value="1"/>
</dbReference>
<keyword evidence="6" id="KW-0808">Transferase</keyword>
<dbReference type="RefSeq" id="WP_378078213.1">
    <property type="nucleotide sequence ID" value="NZ_JBHTMK010000005.1"/>
</dbReference>
<proteinExistence type="predicted"/>
<feature type="transmembrane region" description="Helical" evidence="5">
    <location>
        <begin position="48"/>
        <end position="72"/>
    </location>
</feature>
<evidence type="ECO:0000313" key="6">
    <source>
        <dbReference type="EMBL" id="MFD1364429.1"/>
    </source>
</evidence>
<evidence type="ECO:0000256" key="3">
    <source>
        <dbReference type="ARBA" id="ARBA00022989"/>
    </source>
</evidence>
<keyword evidence="7" id="KW-1185">Reference proteome</keyword>
<gene>
    <name evidence="6" type="ORF">ACFQ5G_03610</name>
</gene>
<evidence type="ECO:0000256" key="2">
    <source>
        <dbReference type="ARBA" id="ARBA00022692"/>
    </source>
</evidence>
<protein>
    <submittedName>
        <fullName evidence="6">Methyltransferase family protein</fullName>
        <ecNumber evidence="6">2.1.1.100</ecNumber>
        <ecNumber evidence="6">2.1.1.334</ecNumber>
    </submittedName>
</protein>
<dbReference type="EC" id="2.1.1.100" evidence="6"/>
<comment type="subcellular location">
    <subcellularLocation>
        <location evidence="1">Endomembrane system</location>
        <topology evidence="1">Multi-pass membrane protein</topology>
    </subcellularLocation>
</comment>
<keyword evidence="4 5" id="KW-0472">Membrane</keyword>
<name>A0ABW4A1P8_9ACTN</name>
<dbReference type="Pfam" id="PF04191">
    <property type="entry name" value="PEMT"/>
    <property type="match status" value="1"/>
</dbReference>